<proteinExistence type="inferred from homology"/>
<comment type="similarity">
    <text evidence="2">Belongs to the acyl-CoA dehydrogenase family.</text>
</comment>
<dbReference type="InterPro" id="IPR046373">
    <property type="entry name" value="Acyl-CoA_Oxase/DH_mid-dom_sf"/>
</dbReference>
<dbReference type="SUPFAM" id="SSF56645">
    <property type="entry name" value="Acyl-CoA dehydrogenase NM domain-like"/>
    <property type="match status" value="1"/>
</dbReference>
<dbReference type="InterPro" id="IPR036250">
    <property type="entry name" value="AcylCo_DH-like_C"/>
</dbReference>
<gene>
    <name evidence="7" type="ORF">WDV06_15395</name>
</gene>
<dbReference type="Gene3D" id="1.10.540.10">
    <property type="entry name" value="Acyl-CoA dehydrogenase/oxidase, N-terminal domain"/>
    <property type="match status" value="1"/>
</dbReference>
<evidence type="ECO:0000256" key="4">
    <source>
        <dbReference type="ARBA" id="ARBA00022827"/>
    </source>
</evidence>
<evidence type="ECO:0000256" key="2">
    <source>
        <dbReference type="ARBA" id="ARBA00009347"/>
    </source>
</evidence>
<keyword evidence="5 7" id="KW-0560">Oxidoreductase</keyword>
<evidence type="ECO:0000256" key="3">
    <source>
        <dbReference type="ARBA" id="ARBA00022630"/>
    </source>
</evidence>
<evidence type="ECO:0000313" key="8">
    <source>
        <dbReference type="Proteomes" id="UP001610631"/>
    </source>
</evidence>
<evidence type="ECO:0000259" key="6">
    <source>
        <dbReference type="Pfam" id="PF00441"/>
    </source>
</evidence>
<dbReference type="Pfam" id="PF00441">
    <property type="entry name" value="Acyl-CoA_dh_1"/>
    <property type="match status" value="1"/>
</dbReference>
<dbReference type="PANTHER" id="PTHR43884:SF20">
    <property type="entry name" value="ACYL-COA DEHYDROGENASE FADE28"/>
    <property type="match status" value="1"/>
</dbReference>
<sequence>MRSLTTARGICEQFHAGLLDALEELPLAAREGADSPVLELYRKHGGPGLLVPAAYGGAAAGPLEAVRVQRAIASLSPSLGVATTMHHFTVAMLFRLAEATGRLTPAQLKLMSAVASDGLLLASGWAEGRTDQNILAPSVVAERTPGGYRVNGAKKPCSLSGSMDVLTASVQVTEEDGRSALALMLIPASSPGVTTRPFWATPVLAASQSHEVRLDDVEVPQDLVIHSTPEDADRLDDLQTAGFTWFELLATSSYVGAASALVAQVLAGGRGSASERAQLAVRTDAAVSLVEGAARSLEDGTEGDEAVAAVLTARYATQDLLAQTVDQAVEMLGGMAYIRSGDVAYLASAVRALAFHPPSRASVAAELAEYFAGGPLRLS</sequence>
<reference evidence="7 8" key="1">
    <citation type="submission" date="2024-03" db="EMBL/GenBank/DDBJ databases">
        <title>Whole genome sequencing of Streptomyces racemochromogenes, to identify antimicrobial biosynthetic gene clusters.</title>
        <authorList>
            <person name="Suryawanshi P."/>
            <person name="Krishnaraj P.U."/>
            <person name="Arun Y.P."/>
            <person name="Suryawanshi M.P."/>
            <person name="Rakshit O."/>
        </authorList>
    </citation>
    <scope>NUCLEOTIDE SEQUENCE [LARGE SCALE GENOMIC DNA]</scope>
    <source>
        <strain evidence="7 8">AUDT626</strain>
    </source>
</reference>
<dbReference type="EC" id="1.-.-.-" evidence="7"/>
<keyword evidence="4" id="KW-0274">FAD</keyword>
<dbReference type="InterPro" id="IPR037069">
    <property type="entry name" value="AcylCoA_DH/ox_N_sf"/>
</dbReference>
<organism evidence="7 8">
    <name type="scientific">Streptomyces racemochromogenes</name>
    <dbReference type="NCBI Taxonomy" id="67353"/>
    <lineage>
        <taxon>Bacteria</taxon>
        <taxon>Bacillati</taxon>
        <taxon>Actinomycetota</taxon>
        <taxon>Actinomycetes</taxon>
        <taxon>Kitasatosporales</taxon>
        <taxon>Streptomycetaceae</taxon>
        <taxon>Streptomyces</taxon>
    </lineage>
</organism>
<name>A0ABW7PDM8_9ACTN</name>
<comment type="cofactor">
    <cofactor evidence="1">
        <name>FAD</name>
        <dbReference type="ChEBI" id="CHEBI:57692"/>
    </cofactor>
</comment>
<dbReference type="EMBL" id="JBBDHD010000033">
    <property type="protein sequence ID" value="MFH7596466.1"/>
    <property type="molecule type" value="Genomic_DNA"/>
</dbReference>
<dbReference type="Gene3D" id="2.40.110.10">
    <property type="entry name" value="Butyryl-CoA Dehydrogenase, subunit A, domain 2"/>
    <property type="match status" value="1"/>
</dbReference>
<dbReference type="SUPFAM" id="SSF47203">
    <property type="entry name" value="Acyl-CoA dehydrogenase C-terminal domain-like"/>
    <property type="match status" value="1"/>
</dbReference>
<dbReference type="InterPro" id="IPR009075">
    <property type="entry name" value="AcylCo_DH/oxidase_C"/>
</dbReference>
<dbReference type="Proteomes" id="UP001610631">
    <property type="component" value="Unassembled WGS sequence"/>
</dbReference>
<dbReference type="GO" id="GO:0016491">
    <property type="term" value="F:oxidoreductase activity"/>
    <property type="evidence" value="ECO:0007669"/>
    <property type="project" value="UniProtKB-KW"/>
</dbReference>
<keyword evidence="8" id="KW-1185">Reference proteome</keyword>
<protein>
    <submittedName>
        <fullName evidence="7">Acyl-CoA dehydrogenase family protein</fullName>
        <ecNumber evidence="7">1.-.-.-</ecNumber>
    </submittedName>
</protein>
<accession>A0ABW7PDM8</accession>
<feature type="domain" description="Acyl-CoA dehydrogenase/oxidase C-terminal" evidence="6">
    <location>
        <begin position="275"/>
        <end position="353"/>
    </location>
</feature>
<dbReference type="RefSeq" id="WP_395510306.1">
    <property type="nucleotide sequence ID" value="NZ_JBBDHD010000033.1"/>
</dbReference>
<dbReference type="Gene3D" id="1.20.140.10">
    <property type="entry name" value="Butyryl-CoA Dehydrogenase, subunit A, domain 3"/>
    <property type="match status" value="1"/>
</dbReference>
<dbReference type="InterPro" id="IPR009100">
    <property type="entry name" value="AcylCoA_DH/oxidase_NM_dom_sf"/>
</dbReference>
<keyword evidence="3" id="KW-0285">Flavoprotein</keyword>
<comment type="caution">
    <text evidence="7">The sequence shown here is derived from an EMBL/GenBank/DDBJ whole genome shotgun (WGS) entry which is preliminary data.</text>
</comment>
<dbReference type="PIRSF" id="PIRSF016578">
    <property type="entry name" value="HsaA"/>
    <property type="match status" value="1"/>
</dbReference>
<evidence type="ECO:0000256" key="5">
    <source>
        <dbReference type="ARBA" id="ARBA00023002"/>
    </source>
</evidence>
<evidence type="ECO:0000256" key="1">
    <source>
        <dbReference type="ARBA" id="ARBA00001974"/>
    </source>
</evidence>
<evidence type="ECO:0000313" key="7">
    <source>
        <dbReference type="EMBL" id="MFH7596466.1"/>
    </source>
</evidence>
<dbReference type="PANTHER" id="PTHR43884">
    <property type="entry name" value="ACYL-COA DEHYDROGENASE"/>
    <property type="match status" value="1"/>
</dbReference>